<dbReference type="EMBL" id="FMBC01000015">
    <property type="protein sequence ID" value="SCC28147.1"/>
    <property type="molecule type" value="Genomic_DNA"/>
</dbReference>
<dbReference type="GO" id="GO:0008233">
    <property type="term" value="F:peptidase activity"/>
    <property type="evidence" value="ECO:0007669"/>
    <property type="project" value="UniProtKB-KW"/>
</dbReference>
<protein>
    <submittedName>
        <fullName evidence="1">Putative proteasome-type protease</fullName>
    </submittedName>
</protein>
<name>A0A1C4D9U7_9ENTR</name>
<dbReference type="InterPro" id="IPR029055">
    <property type="entry name" value="Ntn_hydrolases_N"/>
</dbReference>
<proteinExistence type="predicted"/>
<dbReference type="RefSeq" id="WP_090135494.1">
    <property type="nucleotide sequence ID" value="NZ_FMBC01000015.1"/>
</dbReference>
<organism evidence="1 2">
    <name type="scientific">Kosakonia oryziphila</name>
    <dbReference type="NCBI Taxonomy" id="1005667"/>
    <lineage>
        <taxon>Bacteria</taxon>
        <taxon>Pseudomonadati</taxon>
        <taxon>Pseudomonadota</taxon>
        <taxon>Gammaproteobacteria</taxon>
        <taxon>Enterobacterales</taxon>
        <taxon>Enterobacteriaceae</taxon>
        <taxon>Kosakonia</taxon>
    </lineage>
</organism>
<dbReference type="SUPFAM" id="SSF56235">
    <property type="entry name" value="N-terminal nucleophile aminohydrolases (Ntn hydrolases)"/>
    <property type="match status" value="1"/>
</dbReference>
<reference evidence="2" key="1">
    <citation type="submission" date="2016-08" db="EMBL/GenBank/DDBJ databases">
        <authorList>
            <person name="Varghese N."/>
            <person name="Submissions Spin"/>
        </authorList>
    </citation>
    <scope>NUCLEOTIDE SEQUENCE [LARGE SCALE GENOMIC DNA]</scope>
    <source>
        <strain evidence="2">REICA_142</strain>
    </source>
</reference>
<dbReference type="InterPro" id="IPR016545">
    <property type="entry name" value="UCP009120_prtse"/>
</dbReference>
<dbReference type="OrthoDB" id="9786336at2"/>
<dbReference type="InterPro" id="IPR001353">
    <property type="entry name" value="Proteasome_sua/b"/>
</dbReference>
<sequence length="244" mass="27440">MTYCVAMRLCDGLVFASDSRTNAGVDHIATFKKLHVFQREGERVLVIQSAGNLATTQSIITLLASRIESQQTPNLMQAETMYDAATLVGETVREVIHRDSKAQQNGSNTNFGCNMLLGGQIGNEEHRLFHIYQEGNFIESTNDTPYFQIGESKYGKPIIDRVLTPDTPLEQAMCCALISIDSTLRSNLSVGMPLDVMIYRRDSFHAREQQRIIESDPYFIAIRKAWSEGLLNTFRQLTPFPTQP</sequence>
<evidence type="ECO:0000313" key="2">
    <source>
        <dbReference type="Proteomes" id="UP000198515"/>
    </source>
</evidence>
<evidence type="ECO:0000313" key="1">
    <source>
        <dbReference type="EMBL" id="SCC28147.1"/>
    </source>
</evidence>
<keyword evidence="2" id="KW-1185">Reference proteome</keyword>
<dbReference type="PIRSF" id="PIRSF009120">
    <property type="entry name" value="UCP009120_prtse"/>
    <property type="match status" value="1"/>
</dbReference>
<dbReference type="Proteomes" id="UP000198515">
    <property type="component" value="Unassembled WGS sequence"/>
</dbReference>
<dbReference type="CDD" id="cd03765">
    <property type="entry name" value="proteasome_beta_bacterial"/>
    <property type="match status" value="1"/>
</dbReference>
<accession>A0A1C4D9U7</accession>
<keyword evidence="1" id="KW-0647">Proteasome</keyword>
<keyword evidence="1" id="KW-0378">Hydrolase</keyword>
<dbReference type="GO" id="GO:0051603">
    <property type="term" value="P:proteolysis involved in protein catabolic process"/>
    <property type="evidence" value="ECO:0007669"/>
    <property type="project" value="InterPro"/>
</dbReference>
<keyword evidence="1" id="KW-0645">Protease</keyword>
<dbReference type="AlphaFoldDB" id="A0A1C4D9U7"/>
<gene>
    <name evidence="1" type="ORF">GA0061070_101531</name>
</gene>
<dbReference type="GO" id="GO:0005839">
    <property type="term" value="C:proteasome core complex"/>
    <property type="evidence" value="ECO:0007669"/>
    <property type="project" value="InterPro"/>
</dbReference>
<dbReference type="Gene3D" id="3.60.20.10">
    <property type="entry name" value="Glutamine Phosphoribosylpyrophosphate, subunit 1, domain 1"/>
    <property type="match status" value="1"/>
</dbReference>
<dbReference type="Pfam" id="PF00227">
    <property type="entry name" value="Proteasome"/>
    <property type="match status" value="1"/>
</dbReference>